<dbReference type="PANTHER" id="PTHR47353">
    <property type="entry name" value="THIOREDOXIN-LIKE PROTEIN HCF164, CHLOROPLASTIC"/>
    <property type="match status" value="1"/>
</dbReference>
<dbReference type="InterPro" id="IPR044241">
    <property type="entry name" value="TxlA/HCF164"/>
</dbReference>
<dbReference type="GO" id="GO:0010190">
    <property type="term" value="P:cytochrome b6f complex assembly"/>
    <property type="evidence" value="ECO:0007669"/>
    <property type="project" value="TreeGrafter"/>
</dbReference>
<dbReference type="InterPro" id="IPR036249">
    <property type="entry name" value="Thioredoxin-like_sf"/>
</dbReference>
<sequence length="108" mass="11898">MANEGIDLSIAVENGKPSVLEFYSRECPHCVQTAKSLYSVEHKHVNDINWVMIDTQDSTYQLLWQSLGVHEIPHFAFLDKDENLKATAIGVIDVATAEHGIALASSSS</sequence>
<dbReference type="GO" id="GO:0009535">
    <property type="term" value="C:chloroplast thylakoid membrane"/>
    <property type="evidence" value="ECO:0007669"/>
    <property type="project" value="TreeGrafter"/>
</dbReference>
<reference evidence="2" key="1">
    <citation type="submission" date="2021-01" db="EMBL/GenBank/DDBJ databases">
        <authorList>
            <person name="Corre E."/>
            <person name="Pelletier E."/>
            <person name="Niang G."/>
            <person name="Scheremetjew M."/>
            <person name="Finn R."/>
            <person name="Kale V."/>
            <person name="Holt S."/>
            <person name="Cochrane G."/>
            <person name="Meng A."/>
            <person name="Brown T."/>
            <person name="Cohen L."/>
        </authorList>
    </citation>
    <scope>NUCLEOTIDE SEQUENCE</scope>
    <source>
        <strain evidence="2">CCMP1510</strain>
    </source>
</reference>
<gene>
    <name evidence="2" type="ORF">ALAG00032_LOCUS741</name>
</gene>
<dbReference type="EMBL" id="HBIJ01000995">
    <property type="protein sequence ID" value="CAE0360012.1"/>
    <property type="molecule type" value="Transcribed_RNA"/>
</dbReference>
<dbReference type="SUPFAM" id="SSF52833">
    <property type="entry name" value="Thioredoxin-like"/>
    <property type="match status" value="1"/>
</dbReference>
<feature type="domain" description="Thioredoxin" evidence="1">
    <location>
        <begin position="12"/>
        <end position="86"/>
    </location>
</feature>
<protein>
    <recommendedName>
        <fullName evidence="1">Thioredoxin domain-containing protein</fullName>
    </recommendedName>
</protein>
<proteinExistence type="predicted"/>
<dbReference type="PANTHER" id="PTHR47353:SF1">
    <property type="entry name" value="THIOREDOXIN-LIKE PROTEIN HCF164, CHLOROPLASTIC"/>
    <property type="match status" value="1"/>
</dbReference>
<dbReference type="GO" id="GO:0016671">
    <property type="term" value="F:oxidoreductase activity, acting on a sulfur group of donors, disulfide as acceptor"/>
    <property type="evidence" value="ECO:0007669"/>
    <property type="project" value="TreeGrafter"/>
</dbReference>
<accession>A0A7S3JQD9</accession>
<organism evidence="2">
    <name type="scientific">Aureoumbra lagunensis</name>
    <dbReference type="NCBI Taxonomy" id="44058"/>
    <lineage>
        <taxon>Eukaryota</taxon>
        <taxon>Sar</taxon>
        <taxon>Stramenopiles</taxon>
        <taxon>Ochrophyta</taxon>
        <taxon>Pelagophyceae</taxon>
        <taxon>Pelagomonadales</taxon>
        <taxon>Aureoumbra</taxon>
    </lineage>
</organism>
<dbReference type="Gene3D" id="3.40.30.10">
    <property type="entry name" value="Glutaredoxin"/>
    <property type="match status" value="1"/>
</dbReference>
<evidence type="ECO:0000313" key="2">
    <source>
        <dbReference type="EMBL" id="CAE0360012.1"/>
    </source>
</evidence>
<name>A0A7S3JQD9_9STRA</name>
<dbReference type="AlphaFoldDB" id="A0A7S3JQD9"/>
<dbReference type="InterPro" id="IPR013766">
    <property type="entry name" value="Thioredoxin_domain"/>
</dbReference>
<evidence type="ECO:0000259" key="1">
    <source>
        <dbReference type="Pfam" id="PF00085"/>
    </source>
</evidence>
<dbReference type="Pfam" id="PF00085">
    <property type="entry name" value="Thioredoxin"/>
    <property type="match status" value="1"/>
</dbReference>